<name>A0A6J8AI90_MYTCO</name>
<evidence type="ECO:0000313" key="3">
    <source>
        <dbReference type="Proteomes" id="UP000507470"/>
    </source>
</evidence>
<dbReference type="OrthoDB" id="6161613at2759"/>
<protein>
    <submittedName>
        <fullName evidence="2">Uncharacterized protein</fullName>
    </submittedName>
</protein>
<feature type="compositionally biased region" description="Polar residues" evidence="1">
    <location>
        <begin position="323"/>
        <end position="333"/>
    </location>
</feature>
<dbReference type="EMBL" id="CACVKT020001498">
    <property type="protein sequence ID" value="CAC5368617.1"/>
    <property type="molecule type" value="Genomic_DNA"/>
</dbReference>
<organism evidence="2 3">
    <name type="scientific">Mytilus coruscus</name>
    <name type="common">Sea mussel</name>
    <dbReference type="NCBI Taxonomy" id="42192"/>
    <lineage>
        <taxon>Eukaryota</taxon>
        <taxon>Metazoa</taxon>
        <taxon>Spiralia</taxon>
        <taxon>Lophotrochozoa</taxon>
        <taxon>Mollusca</taxon>
        <taxon>Bivalvia</taxon>
        <taxon>Autobranchia</taxon>
        <taxon>Pteriomorphia</taxon>
        <taxon>Mytilida</taxon>
        <taxon>Mytiloidea</taxon>
        <taxon>Mytilidae</taxon>
        <taxon>Mytilinae</taxon>
        <taxon>Mytilus</taxon>
    </lineage>
</organism>
<sequence length="356" mass="40198">MNTRTCQTVEDPSTYSVVELNCLYEGKGDTLFEGPSSIRRVTIDRLTEESIIIILGDLHEFFVLTGKPDLCSLISVPKSTIVKIGSAYCPEMFSKILSTSSNDGYSSSRITNMVTASDVDKSSTSTAETPTSDMFTSYSTNWETKKEQTTTDAVPWVVSTVVSIADRVELLIISVMSLVFGVYRLVELIMRINNAPPAFPLQNLILPPQRAQLQPPQAVQLPTLRRSGRRTTTPNRLNFKDFFVGKLKAIRQESDKCIIEKLTASCTEFTNKCTAEADKLKLELYNELNSGSESGNKAITEFNDELLKLKNKWTEEYRTSVNRINSKPGNTTKFNRDRNRHYYNRHESTGKLNRRR</sequence>
<dbReference type="Proteomes" id="UP000507470">
    <property type="component" value="Unassembled WGS sequence"/>
</dbReference>
<feature type="region of interest" description="Disordered" evidence="1">
    <location>
        <begin position="323"/>
        <end position="356"/>
    </location>
</feature>
<accession>A0A6J8AI90</accession>
<dbReference type="AlphaFoldDB" id="A0A6J8AI90"/>
<gene>
    <name evidence="2" type="ORF">MCOR_8105</name>
</gene>
<evidence type="ECO:0000256" key="1">
    <source>
        <dbReference type="SAM" id="MobiDB-lite"/>
    </source>
</evidence>
<keyword evidence="3" id="KW-1185">Reference proteome</keyword>
<evidence type="ECO:0000313" key="2">
    <source>
        <dbReference type="EMBL" id="CAC5368617.1"/>
    </source>
</evidence>
<proteinExistence type="predicted"/>
<reference evidence="2 3" key="1">
    <citation type="submission" date="2020-06" db="EMBL/GenBank/DDBJ databases">
        <authorList>
            <person name="Li R."/>
            <person name="Bekaert M."/>
        </authorList>
    </citation>
    <scope>NUCLEOTIDE SEQUENCE [LARGE SCALE GENOMIC DNA]</scope>
    <source>
        <strain evidence="3">wild</strain>
    </source>
</reference>